<feature type="transmembrane region" description="Helical" evidence="5">
    <location>
        <begin position="26"/>
        <end position="45"/>
    </location>
</feature>
<feature type="transmembrane region" description="Helical" evidence="5">
    <location>
        <begin position="51"/>
        <end position="70"/>
    </location>
</feature>
<evidence type="ECO:0000256" key="1">
    <source>
        <dbReference type="ARBA" id="ARBA00004370"/>
    </source>
</evidence>
<dbReference type="EMBL" id="FMTM01000016">
    <property type="protein sequence ID" value="SCW87421.1"/>
    <property type="molecule type" value="Genomic_DNA"/>
</dbReference>
<keyword evidence="4 5" id="KW-0472">Membrane</keyword>
<evidence type="ECO:0000256" key="5">
    <source>
        <dbReference type="SAM" id="Phobius"/>
    </source>
</evidence>
<accession>A0A1G4U1D2</accession>
<keyword evidence="2 5" id="KW-0812">Transmembrane</keyword>
<gene>
    <name evidence="6" type="ORF">SAMN02927900_05935</name>
</gene>
<proteinExistence type="predicted"/>
<keyword evidence="3 5" id="KW-1133">Transmembrane helix</keyword>
<evidence type="ECO:0000256" key="3">
    <source>
        <dbReference type="ARBA" id="ARBA00022989"/>
    </source>
</evidence>
<name>A0A1G4U1D2_9HYPH</name>
<evidence type="ECO:0000256" key="4">
    <source>
        <dbReference type="ARBA" id="ARBA00023136"/>
    </source>
</evidence>
<dbReference type="AlphaFoldDB" id="A0A1G4U1D2"/>
<dbReference type="Proteomes" id="UP000199542">
    <property type="component" value="Unassembled WGS sequence"/>
</dbReference>
<reference evidence="6 7" key="1">
    <citation type="submission" date="2016-10" db="EMBL/GenBank/DDBJ databases">
        <authorList>
            <person name="de Groot N.N."/>
        </authorList>
    </citation>
    <scope>NUCLEOTIDE SEQUENCE [LARGE SCALE GENOMIC DNA]</scope>
    <source>
        <strain evidence="6 7">CGMCC 1.3401</strain>
    </source>
</reference>
<protein>
    <submittedName>
        <fullName evidence="6">Type IV secretion system protein VirB3</fullName>
    </submittedName>
</protein>
<evidence type="ECO:0000313" key="7">
    <source>
        <dbReference type="Proteomes" id="UP000199542"/>
    </source>
</evidence>
<evidence type="ECO:0000313" key="6">
    <source>
        <dbReference type="EMBL" id="SCW87421.1"/>
    </source>
</evidence>
<evidence type="ECO:0000256" key="2">
    <source>
        <dbReference type="ARBA" id="ARBA00022692"/>
    </source>
</evidence>
<sequence length="101" mass="11123">MSMITQNPEKPALTPLVIGLTRSPTLWGVPYLAGVIMLGLTIIAWLASNTIWAFLTAPVTYMTLFTLCAWDARILDVLQVATRLTPRTPNKTFWGANSYGP</sequence>
<organism evidence="6 7">
    <name type="scientific">Rhizobium mongolense subsp. loessense</name>
    <dbReference type="NCBI Taxonomy" id="158890"/>
    <lineage>
        <taxon>Bacteria</taxon>
        <taxon>Pseudomonadati</taxon>
        <taxon>Pseudomonadota</taxon>
        <taxon>Alphaproteobacteria</taxon>
        <taxon>Hyphomicrobiales</taxon>
        <taxon>Rhizobiaceae</taxon>
        <taxon>Rhizobium/Agrobacterium group</taxon>
        <taxon>Rhizobium</taxon>
    </lineage>
</organism>
<dbReference type="GO" id="GO:0016020">
    <property type="term" value="C:membrane"/>
    <property type="evidence" value="ECO:0007669"/>
    <property type="project" value="UniProtKB-SubCell"/>
</dbReference>
<comment type="subcellular location">
    <subcellularLocation>
        <location evidence="1">Membrane</location>
    </subcellularLocation>
</comment>
<dbReference type="Pfam" id="PF05101">
    <property type="entry name" value="VirB3"/>
    <property type="match status" value="1"/>
</dbReference>
<dbReference type="InterPro" id="IPR007792">
    <property type="entry name" value="T4SS_VirB3/TrbD/AvhB"/>
</dbReference>